<keyword evidence="2" id="KW-0472">Membrane</keyword>
<keyword evidence="2" id="KW-0812">Transmembrane</keyword>
<comment type="caution">
    <text evidence="3">The sequence shown here is derived from an EMBL/GenBank/DDBJ whole genome shotgun (WGS) entry which is preliminary data.</text>
</comment>
<name>D4D5J6_TRIVH</name>
<dbReference type="Proteomes" id="UP000008383">
    <property type="component" value="Unassembled WGS sequence"/>
</dbReference>
<evidence type="ECO:0000313" key="4">
    <source>
        <dbReference type="Proteomes" id="UP000008383"/>
    </source>
</evidence>
<dbReference type="EMBL" id="ACYE01000122">
    <property type="protein sequence ID" value="EFE42856.1"/>
    <property type="molecule type" value="Genomic_DNA"/>
</dbReference>
<organism evidence="3 4">
    <name type="scientific">Trichophyton verrucosum (strain HKI 0517)</name>
    <dbReference type="NCBI Taxonomy" id="663202"/>
    <lineage>
        <taxon>Eukaryota</taxon>
        <taxon>Fungi</taxon>
        <taxon>Dikarya</taxon>
        <taxon>Ascomycota</taxon>
        <taxon>Pezizomycotina</taxon>
        <taxon>Eurotiomycetes</taxon>
        <taxon>Eurotiomycetidae</taxon>
        <taxon>Onygenales</taxon>
        <taxon>Arthrodermataceae</taxon>
        <taxon>Trichophyton</taxon>
    </lineage>
</organism>
<accession>D4D5J6</accession>
<evidence type="ECO:0000256" key="1">
    <source>
        <dbReference type="SAM" id="MobiDB-lite"/>
    </source>
</evidence>
<gene>
    <name evidence="3" type="ORF">TRV_02368</name>
</gene>
<dbReference type="RefSeq" id="XP_003023474.1">
    <property type="nucleotide sequence ID" value="XM_003023428.1"/>
</dbReference>
<feature type="transmembrane region" description="Helical" evidence="2">
    <location>
        <begin position="208"/>
        <end position="226"/>
    </location>
</feature>
<keyword evidence="2" id="KW-1133">Transmembrane helix</keyword>
<dbReference type="GeneID" id="9583494"/>
<sequence>MQTSTSSDSLWISSGRNRDSCSSSLLTGACEKDLCCWPENLANPVFCPAMHLCTALLLTGALVEYCESPLTAAAALLGVALLHAGAAQQASLRAKANGSTADREAIAELARQRVSFVLILYLFKHTHTPKKKKLSQAGVVSSNCVAQNSGRRHDAPSLKAEEEKKLLGGTFGREVKPRQAEAATLHPSAQVSLLPYVSSPPFPFKTSFFPFFFFASNFHVIIIFGFGEKKAKSTTVDSYSSLASQLTHPLLRALSLRSAAAYHSATATAAAPATTTRGLRQAQQPLAVTASFSSSASSCLAVLFFVTLVV</sequence>
<dbReference type="KEGG" id="tve:TRV_02368"/>
<protein>
    <submittedName>
        <fullName evidence="3">Uncharacterized protein</fullName>
    </submittedName>
</protein>
<evidence type="ECO:0000256" key="2">
    <source>
        <dbReference type="SAM" id="Phobius"/>
    </source>
</evidence>
<feature type="region of interest" description="Disordered" evidence="1">
    <location>
        <begin position="1"/>
        <end position="20"/>
    </location>
</feature>
<feature type="transmembrane region" description="Helical" evidence="2">
    <location>
        <begin position="286"/>
        <end position="309"/>
    </location>
</feature>
<dbReference type="HOGENOM" id="CLU_897686_0_0_1"/>
<reference evidence="4" key="1">
    <citation type="journal article" date="2011" name="Genome Biol.">
        <title>Comparative and functional genomics provide insights into the pathogenicity of dermatophytic fungi.</title>
        <authorList>
            <person name="Burmester A."/>
            <person name="Shelest E."/>
            <person name="Gloeckner G."/>
            <person name="Heddergott C."/>
            <person name="Schindler S."/>
            <person name="Staib P."/>
            <person name="Heidel A."/>
            <person name="Felder M."/>
            <person name="Petzold A."/>
            <person name="Szafranski K."/>
            <person name="Feuermann M."/>
            <person name="Pedruzzi I."/>
            <person name="Priebe S."/>
            <person name="Groth M."/>
            <person name="Winkler R."/>
            <person name="Li W."/>
            <person name="Kniemeyer O."/>
            <person name="Schroeckh V."/>
            <person name="Hertweck C."/>
            <person name="Hube B."/>
            <person name="White T.C."/>
            <person name="Platzer M."/>
            <person name="Guthke R."/>
            <person name="Heitman J."/>
            <person name="Woestemeyer J."/>
            <person name="Zipfel P.F."/>
            <person name="Monod M."/>
            <person name="Brakhage A.A."/>
        </authorList>
    </citation>
    <scope>NUCLEOTIDE SEQUENCE [LARGE SCALE GENOMIC DNA]</scope>
    <source>
        <strain evidence="4">HKI 0517</strain>
    </source>
</reference>
<evidence type="ECO:0000313" key="3">
    <source>
        <dbReference type="EMBL" id="EFE42856.1"/>
    </source>
</evidence>
<keyword evidence="4" id="KW-1185">Reference proteome</keyword>
<dbReference type="AlphaFoldDB" id="D4D5J6"/>
<proteinExistence type="predicted"/>